<dbReference type="EMBL" id="JADYXP020000003">
    <property type="protein sequence ID" value="KAL0128207.1"/>
    <property type="molecule type" value="Genomic_DNA"/>
</dbReference>
<feature type="domain" description="DUF1279" evidence="2">
    <location>
        <begin position="220"/>
        <end position="306"/>
    </location>
</feature>
<name>A0AAW2GLV3_9HYME</name>
<feature type="transmembrane region" description="Helical" evidence="1">
    <location>
        <begin position="229"/>
        <end position="252"/>
    </location>
</feature>
<keyword evidence="1" id="KW-1133">Transmembrane helix</keyword>
<reference evidence="3 4" key="1">
    <citation type="submission" date="2023-03" db="EMBL/GenBank/DDBJ databases">
        <title>High recombination rates correlate with genetic variation in Cardiocondyla obscurior ants.</title>
        <authorList>
            <person name="Errbii M."/>
        </authorList>
    </citation>
    <scope>NUCLEOTIDE SEQUENCE [LARGE SCALE GENOMIC DNA]</scope>
    <source>
        <strain evidence="3">Alpha-2009</strain>
        <tissue evidence="3">Whole body</tissue>
    </source>
</reference>
<gene>
    <name evidence="3" type="ORF">PUN28_003452</name>
</gene>
<comment type="caution">
    <text evidence="3">The sequence shown here is derived from an EMBL/GenBank/DDBJ whole genome shotgun (WGS) entry which is preliminary data.</text>
</comment>
<sequence>MALSRIGGVDMLNTLSRISRSAFMEMQCAAPVTAHRNWQPLHLTSVRCYPDPPTLSLPNNVCDIFANETGRFAPERARDIALYAENGGTAVSVAKCSGFPEIRDDGHIDSYDCFGAVSLNGTMQSNVPKPFSSCGKSMHLNMPGGQWSRDGKYIAEDMQRSHYRKLSCTAINTFITSPLLRATYWPIYTIKMNYSTGTSKTSQDQEGQTAVPGSAMTQKQKFRLMLRDYGGTLLAFHITISLMCLGACYMVVISGIDVTPFVQKWTSGNEQVENVLKVSTDFIIAYTVHKLLAPVRIGITLFLTPIIVRRLRKLGLLKVPKQKSPLPKSS</sequence>
<dbReference type="PANTHER" id="PTHR21377:SF0">
    <property type="entry name" value="PROTEIN FAM210B, MITOCHONDRIAL"/>
    <property type="match status" value="1"/>
</dbReference>
<keyword evidence="4" id="KW-1185">Reference proteome</keyword>
<dbReference type="Pfam" id="PF06916">
    <property type="entry name" value="FAM210A-B_dom"/>
    <property type="match status" value="1"/>
</dbReference>
<proteinExistence type="predicted"/>
<evidence type="ECO:0000259" key="2">
    <source>
        <dbReference type="Pfam" id="PF06916"/>
    </source>
</evidence>
<dbReference type="Proteomes" id="UP001430953">
    <property type="component" value="Unassembled WGS sequence"/>
</dbReference>
<dbReference type="InterPro" id="IPR045866">
    <property type="entry name" value="FAM210A/B-like"/>
</dbReference>
<dbReference type="PANTHER" id="PTHR21377">
    <property type="entry name" value="PROTEIN FAM210B, MITOCHONDRIAL"/>
    <property type="match status" value="1"/>
</dbReference>
<dbReference type="AlphaFoldDB" id="A0AAW2GLV3"/>
<accession>A0AAW2GLV3</accession>
<evidence type="ECO:0000313" key="3">
    <source>
        <dbReference type="EMBL" id="KAL0128207.1"/>
    </source>
</evidence>
<protein>
    <recommendedName>
        <fullName evidence="2">DUF1279 domain-containing protein</fullName>
    </recommendedName>
</protein>
<organism evidence="3 4">
    <name type="scientific">Cardiocondyla obscurior</name>
    <dbReference type="NCBI Taxonomy" id="286306"/>
    <lineage>
        <taxon>Eukaryota</taxon>
        <taxon>Metazoa</taxon>
        <taxon>Ecdysozoa</taxon>
        <taxon>Arthropoda</taxon>
        <taxon>Hexapoda</taxon>
        <taxon>Insecta</taxon>
        <taxon>Pterygota</taxon>
        <taxon>Neoptera</taxon>
        <taxon>Endopterygota</taxon>
        <taxon>Hymenoptera</taxon>
        <taxon>Apocrita</taxon>
        <taxon>Aculeata</taxon>
        <taxon>Formicoidea</taxon>
        <taxon>Formicidae</taxon>
        <taxon>Myrmicinae</taxon>
        <taxon>Cardiocondyla</taxon>
    </lineage>
</organism>
<dbReference type="InterPro" id="IPR009688">
    <property type="entry name" value="FAM210A/B-like_dom"/>
</dbReference>
<evidence type="ECO:0000313" key="4">
    <source>
        <dbReference type="Proteomes" id="UP001430953"/>
    </source>
</evidence>
<keyword evidence="1" id="KW-0472">Membrane</keyword>
<keyword evidence="1" id="KW-0812">Transmembrane</keyword>
<evidence type="ECO:0000256" key="1">
    <source>
        <dbReference type="SAM" id="Phobius"/>
    </source>
</evidence>
<dbReference type="GO" id="GO:0005739">
    <property type="term" value="C:mitochondrion"/>
    <property type="evidence" value="ECO:0007669"/>
    <property type="project" value="TreeGrafter"/>
</dbReference>